<feature type="signal peptide" evidence="2">
    <location>
        <begin position="1"/>
        <end position="20"/>
    </location>
</feature>
<evidence type="ECO:0000313" key="4">
    <source>
        <dbReference type="Proteomes" id="UP000032049"/>
    </source>
</evidence>
<dbReference type="AlphaFoldDB" id="A0A0D0EZY0"/>
<dbReference type="RefSeq" id="WP_041886337.1">
    <property type="nucleotide sequence ID" value="NZ_CP157278.1"/>
</dbReference>
<comment type="caution">
    <text evidence="3">The sequence shown here is derived from an EMBL/GenBank/DDBJ whole genome shotgun (WGS) entry which is preliminary data.</text>
</comment>
<feature type="chain" id="PRO_5002221561" evidence="2">
    <location>
        <begin position="21"/>
        <end position="132"/>
    </location>
</feature>
<evidence type="ECO:0000256" key="1">
    <source>
        <dbReference type="SAM" id="MobiDB-lite"/>
    </source>
</evidence>
<dbReference type="OrthoDB" id="798005at2"/>
<name>A0A0D0EZY0_9SPHI</name>
<dbReference type="EMBL" id="JXRA01000123">
    <property type="protein sequence ID" value="KIO74933.1"/>
    <property type="molecule type" value="Genomic_DNA"/>
</dbReference>
<sequence length="132" mass="14803">MKKLLMICGMLFSVITFAHAQGGNRGGTPEERATKATAQLTEKLTLTADQQTKIHDILLDQNTQMNKAREEAGDDRKAMRTKMMTLMQGNNEKIKAVLTDDQKKAYETFLEERRNAMKNRSGGQGDNKPAEN</sequence>
<evidence type="ECO:0000256" key="2">
    <source>
        <dbReference type="SAM" id="SignalP"/>
    </source>
</evidence>
<keyword evidence="4" id="KW-1185">Reference proteome</keyword>
<proteinExistence type="predicted"/>
<organism evidence="3 4">
    <name type="scientific">Pedobacter lusitanus</name>
    <dbReference type="NCBI Taxonomy" id="1503925"/>
    <lineage>
        <taxon>Bacteria</taxon>
        <taxon>Pseudomonadati</taxon>
        <taxon>Bacteroidota</taxon>
        <taxon>Sphingobacteriia</taxon>
        <taxon>Sphingobacteriales</taxon>
        <taxon>Sphingobacteriaceae</taxon>
        <taxon>Pedobacter</taxon>
    </lineage>
</organism>
<feature type="region of interest" description="Disordered" evidence="1">
    <location>
        <begin position="113"/>
        <end position="132"/>
    </location>
</feature>
<dbReference type="STRING" id="1503925.TH53_23545"/>
<gene>
    <name evidence="3" type="ORF">TH53_23545</name>
</gene>
<keyword evidence="2" id="KW-0732">Signal</keyword>
<evidence type="ECO:0000313" key="3">
    <source>
        <dbReference type="EMBL" id="KIO74933.1"/>
    </source>
</evidence>
<dbReference type="Proteomes" id="UP000032049">
    <property type="component" value="Unassembled WGS sequence"/>
</dbReference>
<reference evidence="3 4" key="1">
    <citation type="submission" date="2015-01" db="EMBL/GenBank/DDBJ databases">
        <title>Draft genome sequence of Pedobacter sp. NL19 isolated from sludge of an effluent treatment pond in an abandoned uranium mine.</title>
        <authorList>
            <person name="Santos T."/>
            <person name="Caetano T."/>
            <person name="Covas C."/>
            <person name="Cruz A."/>
            <person name="Mendo S."/>
        </authorList>
    </citation>
    <scope>NUCLEOTIDE SEQUENCE [LARGE SCALE GENOMIC DNA]</scope>
    <source>
        <strain evidence="3 4">NL19</strain>
    </source>
</reference>
<accession>A0A0D0EZY0</accession>
<protein>
    <submittedName>
        <fullName evidence="3">Uncharacterized protein</fullName>
    </submittedName>
</protein>